<evidence type="ECO:0000256" key="2">
    <source>
        <dbReference type="ARBA" id="ARBA00005264"/>
    </source>
</evidence>
<dbReference type="InterPro" id="IPR015943">
    <property type="entry name" value="WD40/YVTN_repeat-like_dom_sf"/>
</dbReference>
<reference evidence="16" key="1">
    <citation type="submission" date="2018-06" db="EMBL/GenBank/DDBJ databases">
        <authorList>
            <person name="Guldener U."/>
        </authorList>
    </citation>
    <scope>NUCLEOTIDE SEQUENCE [LARGE SCALE GENOMIC DNA]</scope>
    <source>
        <strain evidence="16">UTAD17</strain>
    </source>
</reference>
<dbReference type="InterPro" id="IPR012580">
    <property type="entry name" value="NUC153"/>
</dbReference>
<sequence length="725" mass="83849">MVLKSTSASDISVYQVSGTNVARSLPDWIAKKRKRALKNDFEYQNRVDLVQDFEFSEASNKIKVTPDGQFAMATGTYKPQIHVYDFNNLSLKFERHTDAENVDFLILSDDWTKSVHLQNDRSIQFQNKGGLHYTTRIPKFGRCLSYNKSNCDLYIGASGDELYRLNLEQGRFLNPFKLETEGVNCIDINPVHGLISIGMENNKVVEFWDPRSRSRVSKLFLENQLDNSQFQITATSFRKDGLNFACGTSNGYSYIYDLRANNPTMIKDQGYGFEIKKIIWLDDVDTSSGDNILTCDKRIAKIWNRNTGKAYASMEPNVDINDIEHVKGTGMFFTANEGIPMHTYYIPNLGPAPRWCSFLDSITEELEEKPSESVYSNYRFITREDVTKLNIGHLVGSKVLRPYMHGFFINTELYDRVSLISNPDSFKDQREREIRKRIEKERESRIRTGGAIEKPKVKVNKNLVERLSTKRGSKAVTENVLKDDRFKEMFEDEDFQVDEDDYDYKQLNPVKSAKETEEGAKKRIRALTAAEESDEERIAAKEGRSGNHNYSDSEEDGSDEEKEEKEEKEKAETEKKMSERQKSQIKKQLENMNRRRKQREESAKYLMEMRPGTDLNQEEQNKAEVSFGKQVSKLRKEQLDSERNNNNTLFRRNHRGEAELTFIPKKPQPRPKQKSKDNGDNNSANDDDDDDDDDDGDGGDRKDNGRSKQRWEGRRRASKNVFRGM</sequence>
<dbReference type="AlphaFoldDB" id="A0A376B5I1"/>
<evidence type="ECO:0000259" key="14">
    <source>
        <dbReference type="Pfam" id="PF23098"/>
    </source>
</evidence>
<comment type="function">
    <text evidence="9">May be involved in rRNA-processing and ribosome biosynthesis.</text>
</comment>
<comment type="subunit">
    <text evidence="10">Component of the 90S pre-ribosomes.</text>
</comment>
<keyword evidence="6" id="KW-0853">WD repeat</keyword>
<keyword evidence="4" id="KW-0698">rRNA processing</keyword>
<dbReference type="InterPro" id="IPR040382">
    <property type="entry name" value="NOL10/Enp2"/>
</dbReference>
<feature type="compositionally biased region" description="Basic and acidic residues" evidence="11">
    <location>
        <begin position="512"/>
        <end position="521"/>
    </location>
</feature>
<evidence type="ECO:0000256" key="8">
    <source>
        <dbReference type="ARBA" id="ARBA00023242"/>
    </source>
</evidence>
<evidence type="ECO:0000256" key="3">
    <source>
        <dbReference type="ARBA" id="ARBA00022517"/>
    </source>
</evidence>
<dbReference type="Gene3D" id="2.130.10.10">
    <property type="entry name" value="YVTN repeat-like/Quinoprotein amine dehydrogenase"/>
    <property type="match status" value="1"/>
</dbReference>
<keyword evidence="5" id="KW-0597">Phosphoprotein</keyword>
<keyword evidence="7" id="KW-0677">Repeat</keyword>
<dbReference type="EMBL" id="UFAJ01000236">
    <property type="protein sequence ID" value="SSD59945.1"/>
    <property type="molecule type" value="Genomic_DNA"/>
</dbReference>
<evidence type="ECO:0000256" key="4">
    <source>
        <dbReference type="ARBA" id="ARBA00022552"/>
    </source>
</evidence>
<evidence type="ECO:0000313" key="15">
    <source>
        <dbReference type="EMBL" id="SSD59945.1"/>
    </source>
</evidence>
<accession>A0A376B5I1</accession>
<dbReference type="Proteomes" id="UP000262825">
    <property type="component" value="Unassembled WGS sequence"/>
</dbReference>
<feature type="domain" description="NUC153" evidence="12">
    <location>
        <begin position="483"/>
        <end position="511"/>
    </location>
</feature>
<keyword evidence="8" id="KW-0539">Nucleus</keyword>
<evidence type="ECO:0000313" key="16">
    <source>
        <dbReference type="Proteomes" id="UP000262825"/>
    </source>
</evidence>
<keyword evidence="3" id="KW-0690">Ribosome biogenesis</keyword>
<evidence type="ECO:0000259" key="12">
    <source>
        <dbReference type="Pfam" id="PF08159"/>
    </source>
</evidence>
<dbReference type="VEuPathDB" id="FungiDB:SCODWIG_01706"/>
<feature type="region of interest" description="Disordered" evidence="11">
    <location>
        <begin position="508"/>
        <end position="725"/>
    </location>
</feature>
<keyword evidence="16" id="KW-1185">Reference proteome</keyword>
<dbReference type="InterPro" id="IPR056550">
    <property type="entry name" value="NOL10_2nd"/>
</dbReference>
<dbReference type="PANTHER" id="PTHR14927:SF0">
    <property type="entry name" value="NUCLEOLAR PROTEIN 10"/>
    <property type="match status" value="1"/>
</dbReference>
<feature type="compositionally biased region" description="Basic and acidic residues" evidence="11">
    <location>
        <begin position="536"/>
        <end position="545"/>
    </location>
</feature>
<feature type="compositionally biased region" description="Acidic residues" evidence="11">
    <location>
        <begin position="685"/>
        <end position="697"/>
    </location>
</feature>
<gene>
    <name evidence="15" type="ORF">SCODWIG_01706</name>
</gene>
<dbReference type="InterPro" id="IPR056551">
    <property type="entry name" value="Beta-prop_NOL10_N"/>
</dbReference>
<protein>
    <submittedName>
        <fullName evidence="15">Probable Ribosome biogenesis protein ENP2</fullName>
    </submittedName>
</protein>
<evidence type="ECO:0000256" key="7">
    <source>
        <dbReference type="ARBA" id="ARBA00022737"/>
    </source>
</evidence>
<comment type="subcellular location">
    <subcellularLocation>
        <location evidence="1">Nucleus</location>
        <location evidence="1">Nucleolus</location>
    </subcellularLocation>
</comment>
<dbReference type="Pfam" id="PF08159">
    <property type="entry name" value="NUC153"/>
    <property type="match status" value="1"/>
</dbReference>
<evidence type="ECO:0000256" key="5">
    <source>
        <dbReference type="ARBA" id="ARBA00022553"/>
    </source>
</evidence>
<feature type="compositionally biased region" description="Basic and acidic residues" evidence="11">
    <location>
        <begin position="698"/>
        <end position="715"/>
    </location>
</feature>
<dbReference type="FunFam" id="2.130.10.10:FF:000537">
    <property type="entry name" value="Ribosome biogenesis protein ENP2"/>
    <property type="match status" value="1"/>
</dbReference>
<feature type="domain" description="Nucleolar protein 10-like second" evidence="13">
    <location>
        <begin position="374"/>
        <end position="421"/>
    </location>
</feature>
<evidence type="ECO:0000256" key="1">
    <source>
        <dbReference type="ARBA" id="ARBA00004604"/>
    </source>
</evidence>
<dbReference type="GO" id="GO:0030686">
    <property type="term" value="C:90S preribosome"/>
    <property type="evidence" value="ECO:0007669"/>
    <property type="project" value="TreeGrafter"/>
</dbReference>
<dbReference type="SUPFAM" id="SSF50978">
    <property type="entry name" value="WD40 repeat-like"/>
    <property type="match status" value="1"/>
</dbReference>
<dbReference type="PANTHER" id="PTHR14927">
    <property type="entry name" value="NUCLEOLAR PROTEIN 10"/>
    <property type="match status" value="1"/>
</dbReference>
<evidence type="ECO:0000256" key="10">
    <source>
        <dbReference type="ARBA" id="ARBA00064135"/>
    </source>
</evidence>
<dbReference type="Pfam" id="PF23097">
    <property type="entry name" value="NOL10_2nd"/>
    <property type="match status" value="1"/>
</dbReference>
<name>A0A376B5I1_9ASCO</name>
<organism evidence="15 16">
    <name type="scientific">Saccharomycodes ludwigii</name>
    <dbReference type="NCBI Taxonomy" id="36035"/>
    <lineage>
        <taxon>Eukaryota</taxon>
        <taxon>Fungi</taxon>
        <taxon>Dikarya</taxon>
        <taxon>Ascomycota</taxon>
        <taxon>Saccharomycotina</taxon>
        <taxon>Saccharomycetes</taxon>
        <taxon>Saccharomycodales</taxon>
        <taxon>Saccharomycodaceae</taxon>
        <taxon>Saccharomycodes</taxon>
    </lineage>
</organism>
<feature type="compositionally biased region" description="Acidic residues" evidence="11">
    <location>
        <begin position="552"/>
        <end position="564"/>
    </location>
</feature>
<feature type="compositionally biased region" description="Basic and acidic residues" evidence="11">
    <location>
        <begin position="565"/>
        <end position="603"/>
    </location>
</feature>
<dbReference type="GO" id="GO:0000462">
    <property type="term" value="P:maturation of SSU-rRNA from tricistronic rRNA transcript (SSU-rRNA, 5.8S rRNA, LSU-rRNA)"/>
    <property type="evidence" value="ECO:0007669"/>
    <property type="project" value="TreeGrafter"/>
</dbReference>
<dbReference type="InterPro" id="IPR036322">
    <property type="entry name" value="WD40_repeat_dom_sf"/>
</dbReference>
<feature type="compositionally biased region" description="Basic and acidic residues" evidence="11">
    <location>
        <begin position="634"/>
        <end position="643"/>
    </location>
</feature>
<comment type="similarity">
    <text evidence="2">Belongs to the WD repeat NOL10/ENP2 family.</text>
</comment>
<dbReference type="Pfam" id="PF23098">
    <property type="entry name" value="Beta-prop_NOL10_N"/>
    <property type="match status" value="1"/>
</dbReference>
<evidence type="ECO:0000256" key="11">
    <source>
        <dbReference type="SAM" id="MobiDB-lite"/>
    </source>
</evidence>
<evidence type="ECO:0000259" key="13">
    <source>
        <dbReference type="Pfam" id="PF23097"/>
    </source>
</evidence>
<dbReference type="GO" id="GO:0032040">
    <property type="term" value="C:small-subunit processome"/>
    <property type="evidence" value="ECO:0007669"/>
    <property type="project" value="TreeGrafter"/>
</dbReference>
<feature type="domain" description="Nucleolar protein 10-like N-terminal" evidence="14">
    <location>
        <begin position="21"/>
        <end position="369"/>
    </location>
</feature>
<proteinExistence type="inferred from homology"/>
<evidence type="ECO:0000256" key="9">
    <source>
        <dbReference type="ARBA" id="ARBA00058105"/>
    </source>
</evidence>
<evidence type="ECO:0000256" key="6">
    <source>
        <dbReference type="ARBA" id="ARBA00022574"/>
    </source>
</evidence>